<dbReference type="OrthoDB" id="1752268at2759"/>
<dbReference type="KEGG" id="nta:107808638"/>
<name>A0A1S4BIE6_TOBAC</name>
<protein>
    <submittedName>
        <fullName evidence="1">Uncharacterized protein</fullName>
    </submittedName>
</protein>
<evidence type="ECO:0000313" key="1">
    <source>
        <dbReference type="RefSeq" id="XP_016488650.1"/>
    </source>
</evidence>
<organism evidence="1">
    <name type="scientific">Nicotiana tabacum</name>
    <name type="common">Common tobacco</name>
    <dbReference type="NCBI Taxonomy" id="4097"/>
    <lineage>
        <taxon>Eukaryota</taxon>
        <taxon>Viridiplantae</taxon>
        <taxon>Streptophyta</taxon>
        <taxon>Embryophyta</taxon>
        <taxon>Tracheophyta</taxon>
        <taxon>Spermatophyta</taxon>
        <taxon>Magnoliopsida</taxon>
        <taxon>eudicotyledons</taxon>
        <taxon>Gunneridae</taxon>
        <taxon>Pentapetalae</taxon>
        <taxon>asterids</taxon>
        <taxon>lamiids</taxon>
        <taxon>Solanales</taxon>
        <taxon>Solanaceae</taxon>
        <taxon>Nicotianoideae</taxon>
        <taxon>Nicotianeae</taxon>
        <taxon>Nicotiana</taxon>
    </lineage>
</organism>
<proteinExistence type="predicted"/>
<dbReference type="AlphaFoldDB" id="A0A1S4BIE6"/>
<dbReference type="PANTHER" id="PTHR33240:SF8">
    <property type="entry name" value="OS03G0439900 PROTEIN"/>
    <property type="match status" value="1"/>
</dbReference>
<sequence length="191" mass="21658">MPEEIIQFHDLTGNGINHISGWLFRPPPVTKKVHLDQRRELIGMTEERGHKTEDCIALRQEVENMLLQGHLKELLSDRGRTNFARGREYQGLPKPPSPARTINMIIGGSDDASINSMKFTTTHKLKQSITHEQYDELEENITFDKSDANGLTFTHNEALVITLRILDTNVKCIMIDDGRARALSIPECSPK</sequence>
<dbReference type="PaxDb" id="4097-A0A1S4BIE6"/>
<reference evidence="1" key="1">
    <citation type="submission" date="2025-08" db="UniProtKB">
        <authorList>
            <consortium name="RefSeq"/>
        </authorList>
    </citation>
    <scope>IDENTIFICATION</scope>
</reference>
<accession>A0A1S4BIE6</accession>
<dbReference type="PANTHER" id="PTHR33240">
    <property type="entry name" value="OS08G0508500 PROTEIN"/>
    <property type="match status" value="1"/>
</dbReference>
<gene>
    <name evidence="1" type="primary">LOC107808638</name>
</gene>
<dbReference type="RefSeq" id="XP_016488650.1">
    <property type="nucleotide sequence ID" value="XM_016633164.1"/>
</dbReference>